<accession>A0A8I0AED2</accession>
<proteinExistence type="predicted"/>
<comment type="caution">
    <text evidence="1">The sequence shown here is derived from an EMBL/GenBank/DDBJ whole genome shotgun (WGS) entry which is preliminary data.</text>
</comment>
<dbReference type="Proteomes" id="UP000652847">
    <property type="component" value="Unassembled WGS sequence"/>
</dbReference>
<keyword evidence="2" id="KW-1185">Reference proteome</keyword>
<evidence type="ECO:0000313" key="1">
    <source>
        <dbReference type="EMBL" id="MBC5651523.1"/>
    </source>
</evidence>
<name>A0A8I0AED2_9FIRM</name>
<dbReference type="RefSeq" id="WP_021925099.1">
    <property type="nucleotide sequence ID" value="NZ_JACOOT010000023.1"/>
</dbReference>
<gene>
    <name evidence="1" type="ORF">H8S54_10435</name>
</gene>
<organism evidence="1 2">
    <name type="scientific">Blautia segnis</name>
    <dbReference type="NCBI Taxonomy" id="2763030"/>
    <lineage>
        <taxon>Bacteria</taxon>
        <taxon>Bacillati</taxon>
        <taxon>Bacillota</taxon>
        <taxon>Clostridia</taxon>
        <taxon>Lachnospirales</taxon>
        <taxon>Lachnospiraceae</taxon>
        <taxon>Blautia</taxon>
    </lineage>
</organism>
<evidence type="ECO:0000313" key="2">
    <source>
        <dbReference type="Proteomes" id="UP000652847"/>
    </source>
</evidence>
<dbReference type="EMBL" id="JACOOT010000023">
    <property type="protein sequence ID" value="MBC5651523.1"/>
    <property type="molecule type" value="Genomic_DNA"/>
</dbReference>
<sequence>MIAQVLLEGLILGILLMEVCAFGIRKGAVGMVQEISGQASGSCLCNGQMAVRKIYDETGDGKQSFGAYGPGAGIFPELPEAGPLHTSAFAFS</sequence>
<reference evidence="1 2" key="1">
    <citation type="submission" date="2020-08" db="EMBL/GenBank/DDBJ databases">
        <title>Genome public.</title>
        <authorList>
            <person name="Liu C."/>
            <person name="Sun Q."/>
        </authorList>
    </citation>
    <scope>NUCLEOTIDE SEQUENCE [LARGE SCALE GENOMIC DNA]</scope>
    <source>
        <strain evidence="1 2">BX17</strain>
    </source>
</reference>
<dbReference type="AlphaFoldDB" id="A0A8I0AED2"/>
<protein>
    <submittedName>
        <fullName evidence="1">Uncharacterized protein</fullName>
    </submittedName>
</protein>